<dbReference type="RefSeq" id="XP_033459273.1">
    <property type="nucleotide sequence ID" value="XM_033605004.1"/>
</dbReference>
<keyword evidence="1" id="KW-1185">Reference proteome</keyword>
<sequence>MQYSSHLTVLSILTRAFSLQPDLQASQALKRTQSHHTIERFVVARHLTIFKVSNFVRATQCRGLTFLWPVTPSPPGPSANAMAAQPFPI</sequence>
<accession>A0A6J3M5W3</accession>
<organism evidence="2">
    <name type="scientific">Dissoconium aciculare CBS 342.82</name>
    <dbReference type="NCBI Taxonomy" id="1314786"/>
    <lineage>
        <taxon>Eukaryota</taxon>
        <taxon>Fungi</taxon>
        <taxon>Dikarya</taxon>
        <taxon>Ascomycota</taxon>
        <taxon>Pezizomycotina</taxon>
        <taxon>Dothideomycetes</taxon>
        <taxon>Dothideomycetidae</taxon>
        <taxon>Mycosphaerellales</taxon>
        <taxon>Dissoconiaceae</taxon>
        <taxon>Dissoconium</taxon>
    </lineage>
</organism>
<name>A0A6J3M5W3_9PEZI</name>
<evidence type="ECO:0000313" key="2">
    <source>
        <dbReference type="RefSeq" id="XP_033459273.1"/>
    </source>
</evidence>
<dbReference type="GeneID" id="54362804"/>
<reference evidence="2" key="3">
    <citation type="submission" date="2025-08" db="UniProtKB">
        <authorList>
            <consortium name="RefSeq"/>
        </authorList>
    </citation>
    <scope>IDENTIFICATION</scope>
    <source>
        <strain evidence="2">CBS 342.82</strain>
    </source>
</reference>
<evidence type="ECO:0000313" key="1">
    <source>
        <dbReference type="Proteomes" id="UP000504637"/>
    </source>
</evidence>
<proteinExistence type="predicted"/>
<protein>
    <submittedName>
        <fullName evidence="2">Uncharacterized protein</fullName>
    </submittedName>
</protein>
<dbReference type="AlphaFoldDB" id="A0A6J3M5W3"/>
<reference evidence="2" key="2">
    <citation type="submission" date="2020-04" db="EMBL/GenBank/DDBJ databases">
        <authorList>
            <consortium name="NCBI Genome Project"/>
        </authorList>
    </citation>
    <scope>NUCLEOTIDE SEQUENCE</scope>
    <source>
        <strain evidence="2">CBS 342.82</strain>
    </source>
</reference>
<dbReference type="Proteomes" id="UP000504637">
    <property type="component" value="Unplaced"/>
</dbReference>
<reference evidence="2" key="1">
    <citation type="submission" date="2020-01" db="EMBL/GenBank/DDBJ databases">
        <authorList>
            <consortium name="DOE Joint Genome Institute"/>
            <person name="Haridas S."/>
            <person name="Albert R."/>
            <person name="Binder M."/>
            <person name="Bloem J."/>
            <person name="Labutti K."/>
            <person name="Salamov A."/>
            <person name="Andreopoulos B."/>
            <person name="Baker S.E."/>
            <person name="Barry K."/>
            <person name="Bills G."/>
            <person name="Bluhm B.H."/>
            <person name="Cannon C."/>
            <person name="Castanera R."/>
            <person name="Culley D.E."/>
            <person name="Daum C."/>
            <person name="Ezra D."/>
            <person name="Gonzalez J.B."/>
            <person name="Henrissat B."/>
            <person name="Kuo A."/>
            <person name="Liang C."/>
            <person name="Lipzen A."/>
            <person name="Lutzoni F."/>
            <person name="Magnuson J."/>
            <person name="Mondo S."/>
            <person name="Nolan M."/>
            <person name="Ohm R."/>
            <person name="Pangilinan J."/>
            <person name="Park H.-J."/>
            <person name="Ramirez L."/>
            <person name="Alfaro M."/>
            <person name="Sun H."/>
            <person name="Tritt A."/>
            <person name="Yoshinaga Y."/>
            <person name="Zwiers L.-H."/>
            <person name="Turgeon B.G."/>
            <person name="Goodwin S.B."/>
            <person name="Spatafora J.W."/>
            <person name="Crous P.W."/>
            <person name="Grigoriev I.V."/>
        </authorList>
    </citation>
    <scope>NUCLEOTIDE SEQUENCE</scope>
    <source>
        <strain evidence="2">CBS 342.82</strain>
    </source>
</reference>
<gene>
    <name evidence="2" type="ORF">K489DRAFT_380984</name>
</gene>